<sequence length="80" mass="9343">MTVNEAVARRVEGLLKKRNMTQYRLEQDSGIQHGSMECIMKRRNKTVTLSTVMMLARGFKMTLLEFLDDEIFTSEELEIE</sequence>
<accession>A0A9D1AGV5</accession>
<dbReference type="Gene3D" id="1.10.260.40">
    <property type="entry name" value="lambda repressor-like DNA-binding domains"/>
    <property type="match status" value="1"/>
</dbReference>
<protein>
    <submittedName>
        <fullName evidence="2">Helix-turn-helix transcriptional regulator</fullName>
    </submittedName>
</protein>
<dbReference type="GO" id="GO:0003677">
    <property type="term" value="F:DNA binding"/>
    <property type="evidence" value="ECO:0007669"/>
    <property type="project" value="InterPro"/>
</dbReference>
<dbReference type="InterPro" id="IPR001387">
    <property type="entry name" value="Cro/C1-type_HTH"/>
</dbReference>
<evidence type="ECO:0000313" key="3">
    <source>
        <dbReference type="Proteomes" id="UP000824179"/>
    </source>
</evidence>
<evidence type="ECO:0000313" key="2">
    <source>
        <dbReference type="EMBL" id="HIR39501.1"/>
    </source>
</evidence>
<feature type="domain" description="HTH cro/C1-type" evidence="1">
    <location>
        <begin position="14"/>
        <end position="68"/>
    </location>
</feature>
<dbReference type="SUPFAM" id="SSF47413">
    <property type="entry name" value="lambda repressor-like DNA-binding domains"/>
    <property type="match status" value="1"/>
</dbReference>
<dbReference type="Proteomes" id="UP000824179">
    <property type="component" value="Unassembled WGS sequence"/>
</dbReference>
<dbReference type="AlphaFoldDB" id="A0A9D1AGV5"/>
<gene>
    <name evidence="2" type="ORF">IAB90_03870</name>
</gene>
<organism evidence="2 3">
    <name type="scientific">Candidatus Coproplasma stercoripullorum</name>
    <dbReference type="NCBI Taxonomy" id="2840751"/>
    <lineage>
        <taxon>Bacteria</taxon>
        <taxon>Bacillati</taxon>
        <taxon>Bacillota</taxon>
        <taxon>Clostridia</taxon>
        <taxon>Eubacteriales</taxon>
        <taxon>Candidatus Coproplasma</taxon>
    </lineage>
</organism>
<comment type="caution">
    <text evidence="2">The sequence shown here is derived from an EMBL/GenBank/DDBJ whole genome shotgun (WGS) entry which is preliminary data.</text>
</comment>
<proteinExistence type="predicted"/>
<reference evidence="2" key="2">
    <citation type="journal article" date="2021" name="PeerJ">
        <title>Extensive microbial diversity within the chicken gut microbiome revealed by metagenomics and culture.</title>
        <authorList>
            <person name="Gilroy R."/>
            <person name="Ravi A."/>
            <person name="Getino M."/>
            <person name="Pursley I."/>
            <person name="Horton D.L."/>
            <person name="Alikhan N.F."/>
            <person name="Baker D."/>
            <person name="Gharbi K."/>
            <person name="Hall N."/>
            <person name="Watson M."/>
            <person name="Adriaenssens E.M."/>
            <person name="Foster-Nyarko E."/>
            <person name="Jarju S."/>
            <person name="Secka A."/>
            <person name="Antonio M."/>
            <person name="Oren A."/>
            <person name="Chaudhuri R.R."/>
            <person name="La Ragione R."/>
            <person name="Hildebrand F."/>
            <person name="Pallen M.J."/>
        </authorList>
    </citation>
    <scope>NUCLEOTIDE SEQUENCE</scope>
    <source>
        <strain evidence="2">ChiW25-3613</strain>
    </source>
</reference>
<name>A0A9D1AGV5_9FIRM</name>
<evidence type="ECO:0000259" key="1">
    <source>
        <dbReference type="Pfam" id="PF13443"/>
    </source>
</evidence>
<dbReference type="Pfam" id="PF13443">
    <property type="entry name" value="HTH_26"/>
    <property type="match status" value="1"/>
</dbReference>
<dbReference type="InterPro" id="IPR010982">
    <property type="entry name" value="Lambda_DNA-bd_dom_sf"/>
</dbReference>
<reference evidence="2" key="1">
    <citation type="submission" date="2020-10" db="EMBL/GenBank/DDBJ databases">
        <authorList>
            <person name="Gilroy R."/>
        </authorList>
    </citation>
    <scope>NUCLEOTIDE SEQUENCE</scope>
    <source>
        <strain evidence="2">ChiW25-3613</strain>
    </source>
</reference>
<dbReference type="EMBL" id="DVHB01000068">
    <property type="protein sequence ID" value="HIR39501.1"/>
    <property type="molecule type" value="Genomic_DNA"/>
</dbReference>